<dbReference type="STRING" id="1715691.TA5113_01491"/>
<name>A0A0P1ITM3_9RHOB</name>
<proteinExistence type="predicted"/>
<dbReference type="AlphaFoldDB" id="A0A0P1ITM3"/>
<accession>A0A0P1ITM3</accession>
<gene>
    <name evidence="2" type="ORF">TA5114_02662</name>
</gene>
<sequence length="86" mass="9924">MAKKDKSEVWSRAEISSPCVSLCGIHPTAEICTGCYRTMDEILEWGRYTEDHRLKLMSELPSRASRLKQRRGGRNRALKRQTTRGE</sequence>
<dbReference type="RefSeq" id="WP_058315683.1">
    <property type="nucleotide sequence ID" value="NZ_CYTO01000009.1"/>
</dbReference>
<organism evidence="2 3">
    <name type="scientific">Cognatishimia activa</name>
    <dbReference type="NCBI Taxonomy" id="1715691"/>
    <lineage>
        <taxon>Bacteria</taxon>
        <taxon>Pseudomonadati</taxon>
        <taxon>Pseudomonadota</taxon>
        <taxon>Alphaproteobacteria</taxon>
        <taxon>Rhodobacterales</taxon>
        <taxon>Paracoccaceae</taxon>
        <taxon>Cognatishimia</taxon>
    </lineage>
</organism>
<dbReference type="Pfam" id="PF06945">
    <property type="entry name" value="DUF1289"/>
    <property type="match status" value="1"/>
</dbReference>
<evidence type="ECO:0000256" key="1">
    <source>
        <dbReference type="SAM" id="MobiDB-lite"/>
    </source>
</evidence>
<protein>
    <submittedName>
        <fullName evidence="2">Putative Fe-S protein</fullName>
    </submittedName>
</protein>
<dbReference type="InterPro" id="IPR010710">
    <property type="entry name" value="DUF1289"/>
</dbReference>
<reference evidence="3" key="1">
    <citation type="submission" date="2015-09" db="EMBL/GenBank/DDBJ databases">
        <authorList>
            <person name="Rodrigo-Torres Lidia"/>
            <person name="Arahal R.David."/>
        </authorList>
    </citation>
    <scope>NUCLEOTIDE SEQUENCE [LARGE SCALE GENOMIC DNA]</scope>
    <source>
        <strain evidence="3">CECT 5114</strain>
    </source>
</reference>
<dbReference type="EMBL" id="CYUE01000020">
    <property type="protein sequence ID" value="CUK26844.1"/>
    <property type="molecule type" value="Genomic_DNA"/>
</dbReference>
<dbReference type="Proteomes" id="UP000051184">
    <property type="component" value="Unassembled WGS sequence"/>
</dbReference>
<evidence type="ECO:0000313" key="3">
    <source>
        <dbReference type="Proteomes" id="UP000051184"/>
    </source>
</evidence>
<evidence type="ECO:0000313" key="2">
    <source>
        <dbReference type="EMBL" id="CUK26844.1"/>
    </source>
</evidence>
<dbReference type="PANTHER" id="PTHR35175">
    <property type="entry name" value="DUF1289 DOMAIN-CONTAINING PROTEIN"/>
    <property type="match status" value="1"/>
</dbReference>
<feature type="compositionally biased region" description="Basic residues" evidence="1">
    <location>
        <begin position="65"/>
        <end position="86"/>
    </location>
</feature>
<dbReference type="OrthoDB" id="9811423at2"/>
<feature type="region of interest" description="Disordered" evidence="1">
    <location>
        <begin position="61"/>
        <end position="86"/>
    </location>
</feature>
<keyword evidence="3" id="KW-1185">Reference proteome</keyword>
<dbReference type="PANTHER" id="PTHR35175:SF2">
    <property type="entry name" value="DUF1289 DOMAIN-CONTAINING PROTEIN"/>
    <property type="match status" value="1"/>
</dbReference>